<feature type="region of interest" description="Disordered" evidence="1">
    <location>
        <begin position="1"/>
        <end position="25"/>
    </location>
</feature>
<dbReference type="InterPro" id="IPR025196">
    <property type="entry name" value="DUF4126"/>
</dbReference>
<protein>
    <submittedName>
        <fullName evidence="4">Membrane protein</fullName>
    </submittedName>
</protein>
<evidence type="ECO:0000259" key="3">
    <source>
        <dbReference type="Pfam" id="PF13548"/>
    </source>
</evidence>
<accession>A0ABX2FN66</accession>
<name>A0ABX2FN66_9BACT</name>
<evidence type="ECO:0000256" key="2">
    <source>
        <dbReference type="SAM" id="Phobius"/>
    </source>
</evidence>
<comment type="caution">
    <text evidence="4">The sequence shown here is derived from an EMBL/GenBank/DDBJ whole genome shotgun (WGS) entry which is preliminary data.</text>
</comment>
<keyword evidence="5" id="KW-1185">Reference proteome</keyword>
<keyword evidence="2" id="KW-1133">Transmembrane helix</keyword>
<proteinExistence type="predicted"/>
<gene>
    <name evidence="4" type="ORF">HNP98_001105</name>
</gene>
<sequence length="184" mass="18974">MKDKKIKAERAKLRKNPGPPKPANTSRFWPVLGLAAFTGMRTTSGPTFLSHYLSGQARPKGLAQSPLRFLQNATVASTLKGLLALELVGDKNPKGGNRTEPQQVGARAASGALVGAALYKARGGSAGGGALVGALAAVAATFASFWLRKTISERTGTHTSIVGLGEDALVVAGGIAWVKTQAAR</sequence>
<reference evidence="4 5" key="1">
    <citation type="submission" date="2020-05" db="EMBL/GenBank/DDBJ databases">
        <title>Genomic Encyclopedia of Type Strains, Phase IV (KMG-V): Genome sequencing to study the core and pangenomes of soil and plant-associated prokaryotes.</title>
        <authorList>
            <person name="Whitman W."/>
        </authorList>
    </citation>
    <scope>NUCLEOTIDE SEQUENCE [LARGE SCALE GENOMIC DNA]</scope>
    <source>
        <strain evidence="4 5">9A</strain>
    </source>
</reference>
<evidence type="ECO:0000313" key="5">
    <source>
        <dbReference type="Proteomes" id="UP000779507"/>
    </source>
</evidence>
<evidence type="ECO:0000256" key="1">
    <source>
        <dbReference type="SAM" id="MobiDB-lite"/>
    </source>
</evidence>
<dbReference type="EMBL" id="JABSNP010000004">
    <property type="protein sequence ID" value="NRT18288.1"/>
    <property type="molecule type" value="Genomic_DNA"/>
</dbReference>
<feature type="domain" description="DUF4126" evidence="3">
    <location>
        <begin position="32"/>
        <end position="176"/>
    </location>
</feature>
<feature type="compositionally biased region" description="Basic and acidic residues" evidence="1">
    <location>
        <begin position="1"/>
        <end position="11"/>
    </location>
</feature>
<dbReference type="Pfam" id="PF13548">
    <property type="entry name" value="DUF4126"/>
    <property type="match status" value="1"/>
</dbReference>
<organism evidence="4 5">
    <name type="scientific">Hymenobacter caeli</name>
    <dbReference type="NCBI Taxonomy" id="2735894"/>
    <lineage>
        <taxon>Bacteria</taxon>
        <taxon>Pseudomonadati</taxon>
        <taxon>Bacteroidota</taxon>
        <taxon>Cytophagia</taxon>
        <taxon>Cytophagales</taxon>
        <taxon>Hymenobacteraceae</taxon>
        <taxon>Hymenobacter</taxon>
    </lineage>
</organism>
<evidence type="ECO:0000313" key="4">
    <source>
        <dbReference type="EMBL" id="NRT18288.1"/>
    </source>
</evidence>
<dbReference type="RefSeq" id="WP_173809043.1">
    <property type="nucleotide sequence ID" value="NZ_JABSNP010000004.1"/>
</dbReference>
<keyword evidence="2" id="KW-0812">Transmembrane</keyword>
<dbReference type="Proteomes" id="UP000779507">
    <property type="component" value="Unassembled WGS sequence"/>
</dbReference>
<feature type="transmembrane region" description="Helical" evidence="2">
    <location>
        <begin position="127"/>
        <end position="147"/>
    </location>
</feature>
<keyword evidence="2" id="KW-0472">Membrane</keyword>